<dbReference type="InterPro" id="IPR012106">
    <property type="entry name" value="Phage_Mu_Gp1"/>
</dbReference>
<dbReference type="PIRSF" id="PIRSF016624">
    <property type="entry name" value="Mu_prophg_I"/>
    <property type="match status" value="1"/>
</dbReference>
<proteinExistence type="predicted"/>
<dbReference type="Pfam" id="PF10123">
    <property type="entry name" value="Mu-like_Pro"/>
    <property type="match status" value="1"/>
</dbReference>
<reference evidence="1" key="1">
    <citation type="submission" date="2020-04" db="EMBL/GenBank/DDBJ databases">
        <title>Nitratireductor sp. nov. isolated from mangrove soil.</title>
        <authorList>
            <person name="Ye Y."/>
        </authorList>
    </citation>
    <scope>NUCLEOTIDE SEQUENCE</scope>
    <source>
        <strain evidence="1">SY7</strain>
    </source>
</reference>
<evidence type="ECO:0008006" key="3">
    <source>
        <dbReference type="Google" id="ProtNLM"/>
    </source>
</evidence>
<dbReference type="OrthoDB" id="7306769at2"/>
<gene>
    <name evidence="1" type="ORF">FQ775_01055</name>
</gene>
<dbReference type="AlphaFoldDB" id="A0A5B8KU25"/>
<accession>A0A5B8KU25</accession>
<name>A0A5B8KU25_9HYPH</name>
<protein>
    <recommendedName>
        <fullName evidence="3">Protease</fullName>
    </recommendedName>
</protein>
<evidence type="ECO:0000313" key="2">
    <source>
        <dbReference type="Proteomes" id="UP000321389"/>
    </source>
</evidence>
<dbReference type="RefSeq" id="WP_146297720.1">
    <property type="nucleotide sequence ID" value="NZ_CP042301.2"/>
</dbReference>
<dbReference type="Proteomes" id="UP000321389">
    <property type="component" value="Chromosome"/>
</dbReference>
<evidence type="ECO:0000313" key="1">
    <source>
        <dbReference type="EMBL" id="QDY99070.1"/>
    </source>
</evidence>
<dbReference type="KEGG" id="niy:FQ775_01055"/>
<organism evidence="1 2">
    <name type="scientific">Nitratireductor mangrovi</name>
    <dbReference type="NCBI Taxonomy" id="2599600"/>
    <lineage>
        <taxon>Bacteria</taxon>
        <taxon>Pseudomonadati</taxon>
        <taxon>Pseudomonadota</taxon>
        <taxon>Alphaproteobacteria</taxon>
        <taxon>Hyphomicrobiales</taxon>
        <taxon>Phyllobacteriaceae</taxon>
        <taxon>Nitratireductor</taxon>
    </lineage>
</organism>
<sequence>MSLAMKDNLKDLLSAASVAALQSPLSAGDAAGSWVRLVPAGRFSARDGRGPFEAGGRAAMEAIVERTRSYHGRNDIVVDYDHQSVFGVKDGVGGTARAAGWIKALEVRQDGIWGRIEWTETAAAAIRSGEYRYLSPVIPHAKDGRIVLIHNVAVTNTPALDLDALAASAKFSPATEDHEMEKILAALGLAKGSGEDAVLAALNAIAASTTAIAKALGLPEDAKPADITRAAEAACADRSKLLEAAGQKPDGKVDDAIAAMKAKTPGGDKSGALDPTKYVPIEQVSALQADLKALKDQVGADKAEEMVEAAMKAGKLAPGLKDWGLDLCKADPAKFEAFVGGAPALTQTQLKTPKKEGDTAVLTAEQSSVAKMLGLDPKDYAETLKAERSTAEELH</sequence>
<dbReference type="EMBL" id="CP042301">
    <property type="protein sequence ID" value="QDY99070.1"/>
    <property type="molecule type" value="Genomic_DNA"/>
</dbReference>
<keyword evidence="2" id="KW-1185">Reference proteome</keyword>